<protein>
    <submittedName>
        <fullName evidence="9">Cytochrome P450</fullName>
    </submittedName>
</protein>
<dbReference type="GO" id="GO:0016020">
    <property type="term" value="C:membrane"/>
    <property type="evidence" value="ECO:0007669"/>
    <property type="project" value="UniProtKB-SubCell"/>
</dbReference>
<reference evidence="9 10" key="1">
    <citation type="journal article" date="2019" name="Nat. Plants">
        <title>Stout camphor tree genome fills gaps in understanding of flowering plant genome evolution.</title>
        <authorList>
            <person name="Chaw S.M."/>
            <person name="Liu Y.C."/>
            <person name="Wu Y.W."/>
            <person name="Wang H.Y."/>
            <person name="Lin C.I."/>
            <person name="Wu C.S."/>
            <person name="Ke H.M."/>
            <person name="Chang L.Y."/>
            <person name="Hsu C.Y."/>
            <person name="Yang H.T."/>
            <person name="Sudianto E."/>
            <person name="Hsu M.H."/>
            <person name="Wu K.P."/>
            <person name="Wang L.N."/>
            <person name="Leebens-Mack J.H."/>
            <person name="Tsai I.J."/>
        </authorList>
    </citation>
    <scope>NUCLEOTIDE SEQUENCE [LARGE SCALE GENOMIC DNA]</scope>
    <source>
        <strain evidence="10">cv. Chaw 1501</strain>
        <tissue evidence="9">Young leaves</tissue>
    </source>
</reference>
<name>A0A3S3MN31_9MAGN</name>
<comment type="caution">
    <text evidence="9">The sequence shown here is derived from an EMBL/GenBank/DDBJ whole genome shotgun (WGS) entry which is preliminary data.</text>
</comment>
<dbReference type="PROSITE" id="PS00086">
    <property type="entry name" value="CYTOCHROME_P450"/>
    <property type="match status" value="2"/>
</dbReference>
<evidence type="ECO:0000256" key="1">
    <source>
        <dbReference type="ARBA" id="ARBA00004370"/>
    </source>
</evidence>
<organism evidence="9 10">
    <name type="scientific">Cinnamomum micranthum f. kanehirae</name>
    <dbReference type="NCBI Taxonomy" id="337451"/>
    <lineage>
        <taxon>Eukaryota</taxon>
        <taxon>Viridiplantae</taxon>
        <taxon>Streptophyta</taxon>
        <taxon>Embryophyta</taxon>
        <taxon>Tracheophyta</taxon>
        <taxon>Spermatophyta</taxon>
        <taxon>Magnoliopsida</taxon>
        <taxon>Magnoliidae</taxon>
        <taxon>Laurales</taxon>
        <taxon>Lauraceae</taxon>
        <taxon>Cinnamomum</taxon>
    </lineage>
</organism>
<evidence type="ECO:0000256" key="2">
    <source>
        <dbReference type="ARBA" id="ARBA00022617"/>
    </source>
</evidence>
<dbReference type="EMBL" id="QPKB01000004">
    <property type="protein sequence ID" value="RWR82965.1"/>
    <property type="molecule type" value="Genomic_DNA"/>
</dbReference>
<dbReference type="CDD" id="cd20653">
    <property type="entry name" value="CYP81"/>
    <property type="match status" value="2"/>
</dbReference>
<keyword evidence="8" id="KW-0812">Transmembrane</keyword>
<sequence length="1028" mass="116878">MDDIIFYFYSALFFFFFSFFSFFVVSKILQKKSCHPKPPAPPSLPILGHLHLLKGPLHRSLSALSRRYGPLISLRLGSRPVLVVSSPALVEECFTKNDIIFANRPRFISGKYINFNYSTLIWSSYGPHWRNLRRIAVIELLSSSRIHMLSSVRSEETRALVKELFRGSGLGKVVELKQKFSELTLNMLIRMIAGKRYYGERVVDLEEARRFREVMKELSALSYESKLLDFLPVLRWVGFKGVEKRMIGLVKKRDVLLQGLIDEHTKKKEDGFESGEMKTKTLVDVLLSLRETEPEYYTEEIIKGIITVLVGAGSGTSSMAMEWAMSLLLNNPEVTKKAKAELDLQVGKDRLLDESDFHKLPYLHCIINETLRLYPAAPLLVPHESSEECTLGGFHVPRGTMLLVNMWAVHQDPNLWPDPTSFKPERFEGVEMDKVGLNFKFLPFGYGRRSCPGMGMAMKVVGLVLGTLIQCFEWERVGEGKVDMMEGGGFIMPKAHPLEVIYRPYADMIGLLMEEEGLIFYSALIFFFSALFLIYKLLLKSKSSHPKPPSPPSIPIIGHLYLLKKPLHRSLSALSHRYGPILSLRFGFRSVLVVSSPALVEECFTKNDIVFSNRPHLLAGKYIGFNYTTLGWSSYGPHWRNLRRIAVTEILSSNRVNMLSSIRSNEIHTLVKEMFRDSNLGKVVDLHQKFSELMLNLLMRMIAGKRYCGERVVDLEEARSFMEIVQESLAVSGASNLLDYLPVLRWIGFKGVEKRMVGLVKRRDELLQGLIDEHRRKKKDNTFESGEEMKKRKTLIDVLLSLQGREPEFCTDNMIKGIIMASLGAGSEALAATMEWAMSLLLNNPEVMKKAKAELDTQVGKDRFLNESDLDELPFLQCVINETLRLYPANPLLIPHESSEDCTLGGLHLPRGTMLLVNLWAIHRDPNLWADPTSFKPERFEGVTKDNEGLNFKLLPFGYGRRSCPAMVMSMKVLGLALGTLIQSFEWERVGEEKVDMMEGGGITMPKVQPLEAMYRPYVDMVDLLSRL</sequence>
<dbReference type="InterPro" id="IPR036396">
    <property type="entry name" value="Cyt_P450_sf"/>
</dbReference>
<feature type="binding site" description="axial binding residue" evidence="7">
    <location>
        <position position="451"/>
    </location>
    <ligand>
        <name>heme</name>
        <dbReference type="ChEBI" id="CHEBI:30413"/>
    </ligand>
    <ligandPart>
        <name>Fe</name>
        <dbReference type="ChEBI" id="CHEBI:18248"/>
    </ligandPart>
</feature>
<dbReference type="GO" id="GO:0016705">
    <property type="term" value="F:oxidoreductase activity, acting on paired donors, with incorporation or reduction of molecular oxygen"/>
    <property type="evidence" value="ECO:0007669"/>
    <property type="project" value="InterPro"/>
</dbReference>
<dbReference type="OrthoDB" id="1055148at2759"/>
<dbReference type="SUPFAM" id="SSF48264">
    <property type="entry name" value="Cytochrome P450"/>
    <property type="match status" value="2"/>
</dbReference>
<dbReference type="InterPro" id="IPR017972">
    <property type="entry name" value="Cyt_P450_CS"/>
</dbReference>
<comment type="subcellular location">
    <subcellularLocation>
        <location evidence="1">Membrane</location>
    </subcellularLocation>
</comment>
<evidence type="ECO:0000256" key="8">
    <source>
        <dbReference type="SAM" id="Phobius"/>
    </source>
</evidence>
<evidence type="ECO:0000313" key="10">
    <source>
        <dbReference type="Proteomes" id="UP000283530"/>
    </source>
</evidence>
<feature type="transmembrane region" description="Helical" evidence="8">
    <location>
        <begin position="6"/>
        <end position="25"/>
    </location>
</feature>
<evidence type="ECO:0000256" key="3">
    <source>
        <dbReference type="ARBA" id="ARBA00022723"/>
    </source>
</evidence>
<dbReference type="Proteomes" id="UP000283530">
    <property type="component" value="Unassembled WGS sequence"/>
</dbReference>
<comment type="cofactor">
    <cofactor evidence="7">
        <name>heme</name>
        <dbReference type="ChEBI" id="CHEBI:30413"/>
    </cofactor>
</comment>
<accession>A0A3S3MN31</accession>
<dbReference type="InterPro" id="IPR002401">
    <property type="entry name" value="Cyt_P450_E_grp-I"/>
</dbReference>
<evidence type="ECO:0000256" key="5">
    <source>
        <dbReference type="ARBA" id="ARBA00023004"/>
    </source>
</evidence>
<dbReference type="GO" id="GO:0020037">
    <property type="term" value="F:heme binding"/>
    <property type="evidence" value="ECO:0007669"/>
    <property type="project" value="InterPro"/>
</dbReference>
<dbReference type="PRINTS" id="PR00463">
    <property type="entry name" value="EP450I"/>
</dbReference>
<dbReference type="InterPro" id="IPR050651">
    <property type="entry name" value="Plant_Cytochrome_P450_Monoox"/>
</dbReference>
<dbReference type="GO" id="GO:0005506">
    <property type="term" value="F:iron ion binding"/>
    <property type="evidence" value="ECO:0007669"/>
    <property type="project" value="InterPro"/>
</dbReference>
<dbReference type="PRINTS" id="PR00385">
    <property type="entry name" value="P450"/>
</dbReference>
<dbReference type="Pfam" id="PF00067">
    <property type="entry name" value="p450"/>
    <property type="match status" value="2"/>
</dbReference>
<dbReference type="AlphaFoldDB" id="A0A3S3MN31"/>
<evidence type="ECO:0000256" key="7">
    <source>
        <dbReference type="PIRSR" id="PIRSR602401-1"/>
    </source>
</evidence>
<keyword evidence="6 8" id="KW-0472">Membrane</keyword>
<keyword evidence="5 7" id="KW-0408">Iron</keyword>
<dbReference type="PANTHER" id="PTHR47947">
    <property type="entry name" value="CYTOCHROME P450 82C3-RELATED"/>
    <property type="match status" value="1"/>
</dbReference>
<feature type="transmembrane region" description="Helical" evidence="8">
    <location>
        <begin position="518"/>
        <end position="538"/>
    </location>
</feature>
<gene>
    <name evidence="9" type="ORF">CKAN_01170500</name>
</gene>
<keyword evidence="3 7" id="KW-0479">Metal-binding</keyword>
<keyword evidence="2 7" id="KW-0349">Heme</keyword>
<dbReference type="FunFam" id="1.10.630.10:FF:000023">
    <property type="entry name" value="Cytochrome P450 family protein"/>
    <property type="match status" value="2"/>
</dbReference>
<proteinExistence type="predicted"/>
<dbReference type="STRING" id="337451.A0A3S3MN31"/>
<dbReference type="GO" id="GO:0004497">
    <property type="term" value="F:monooxygenase activity"/>
    <property type="evidence" value="ECO:0007669"/>
    <property type="project" value="InterPro"/>
</dbReference>
<evidence type="ECO:0000256" key="4">
    <source>
        <dbReference type="ARBA" id="ARBA00023002"/>
    </source>
</evidence>
<keyword evidence="10" id="KW-1185">Reference proteome</keyword>
<keyword evidence="8" id="KW-1133">Transmembrane helix</keyword>
<evidence type="ECO:0000256" key="6">
    <source>
        <dbReference type="ARBA" id="ARBA00023136"/>
    </source>
</evidence>
<keyword evidence="4" id="KW-0560">Oxidoreductase</keyword>
<dbReference type="Gene3D" id="1.10.630.10">
    <property type="entry name" value="Cytochrome P450"/>
    <property type="match status" value="2"/>
</dbReference>
<evidence type="ECO:0000313" key="9">
    <source>
        <dbReference type="EMBL" id="RWR82965.1"/>
    </source>
</evidence>
<dbReference type="PANTHER" id="PTHR47947:SF3">
    <property type="entry name" value="CYTOCHROME P450 81D1-LIKE"/>
    <property type="match status" value="1"/>
</dbReference>
<dbReference type="InterPro" id="IPR001128">
    <property type="entry name" value="Cyt_P450"/>
</dbReference>